<gene>
    <name evidence="6" type="ORF">A3196_00575</name>
</gene>
<protein>
    <recommendedName>
        <fullName evidence="8">Structural protein MipA</fullName>
    </recommendedName>
</protein>
<dbReference type="AlphaFoldDB" id="A0A1E2UL00"/>
<keyword evidence="5" id="KW-0998">Cell outer membrane</keyword>
<dbReference type="InterPro" id="IPR010583">
    <property type="entry name" value="MipA"/>
</dbReference>
<evidence type="ECO:0000313" key="7">
    <source>
        <dbReference type="Proteomes" id="UP000094849"/>
    </source>
</evidence>
<dbReference type="GO" id="GO:0009279">
    <property type="term" value="C:cell outer membrane"/>
    <property type="evidence" value="ECO:0007669"/>
    <property type="project" value="UniProtKB-SubCell"/>
</dbReference>
<sequence length="268" mass="28836">MPINLSGFHGSKLAAPWIIVFGFTLLPGFVAAGEWSAGLNLGGGRNPIIGEDNYLAAMPVIAYRGERFHANLGNPGLSFFNGTTNFGGLGYSLVKQDNFKLDLVGRIRAMGIDPDDNDELEGLDERKPGFDVGIDLLWGSDLGELNGQLLTDVSNRSKGQELIVSYAYPLKQGDWSFRPEFGVSWQSSKLSDYYFGVDDDETGGGLESYEAKSTMTPFLGIQAEYAWSKRIRLIGGAGIGRLGDGISDSPIVDGRNLAGAFIGAVYGF</sequence>
<evidence type="ECO:0000256" key="1">
    <source>
        <dbReference type="ARBA" id="ARBA00004442"/>
    </source>
</evidence>
<dbReference type="GO" id="GO:0009252">
    <property type="term" value="P:peptidoglycan biosynthetic process"/>
    <property type="evidence" value="ECO:0007669"/>
    <property type="project" value="TreeGrafter"/>
</dbReference>
<evidence type="ECO:0000256" key="2">
    <source>
        <dbReference type="ARBA" id="ARBA00005722"/>
    </source>
</evidence>
<dbReference type="RefSeq" id="WP_069003886.1">
    <property type="nucleotide sequence ID" value="NZ_LVJX01000004.1"/>
</dbReference>
<proteinExistence type="inferred from homology"/>
<comment type="similarity">
    <text evidence="2">Belongs to the MipA/OmpV family.</text>
</comment>
<keyword evidence="3" id="KW-0732">Signal</keyword>
<dbReference type="Pfam" id="PF06629">
    <property type="entry name" value="MipA"/>
    <property type="match status" value="1"/>
</dbReference>
<comment type="subcellular location">
    <subcellularLocation>
        <location evidence="1">Cell outer membrane</location>
    </subcellularLocation>
</comment>
<keyword evidence="4" id="KW-0472">Membrane</keyword>
<comment type="caution">
    <text evidence="6">The sequence shown here is derived from an EMBL/GenBank/DDBJ whole genome shotgun (WGS) entry which is preliminary data.</text>
</comment>
<accession>A0A1E2UL00</accession>
<keyword evidence="7" id="KW-1185">Reference proteome</keyword>
<dbReference type="OrthoDB" id="8562138at2"/>
<organism evidence="6 7">
    <name type="scientific">Candidatus Thiodiazotropha endoloripes</name>
    <dbReference type="NCBI Taxonomy" id="1818881"/>
    <lineage>
        <taxon>Bacteria</taxon>
        <taxon>Pseudomonadati</taxon>
        <taxon>Pseudomonadota</taxon>
        <taxon>Gammaproteobacteria</taxon>
        <taxon>Chromatiales</taxon>
        <taxon>Sedimenticolaceae</taxon>
        <taxon>Candidatus Thiodiazotropha</taxon>
    </lineage>
</organism>
<name>A0A1E2UL00_9GAMM</name>
<dbReference type="EMBL" id="LVJZ01000003">
    <property type="protein sequence ID" value="ODB95379.1"/>
    <property type="molecule type" value="Genomic_DNA"/>
</dbReference>
<evidence type="ECO:0000313" key="6">
    <source>
        <dbReference type="EMBL" id="ODB95379.1"/>
    </source>
</evidence>
<evidence type="ECO:0008006" key="8">
    <source>
        <dbReference type="Google" id="ProtNLM"/>
    </source>
</evidence>
<reference evidence="6 7" key="1">
    <citation type="submission" date="2016-03" db="EMBL/GenBank/DDBJ databases">
        <title>Chemosynthetic sulphur-oxidizing symbionts of marine invertebrate animals are capable of nitrogen fixation.</title>
        <authorList>
            <person name="Petersen J.M."/>
            <person name="Kemper A."/>
            <person name="Gruber-Vodicka H."/>
            <person name="Cardini U."/>
            <person name="Geest Mvander."/>
            <person name="Kleiner M."/>
            <person name="Bulgheresi S."/>
            <person name="Fussmann M."/>
            <person name="Herbold C."/>
            <person name="Seah B.K.B."/>
            <person name="Antony C.Paul."/>
            <person name="Liu D."/>
            <person name="Belitz A."/>
            <person name="Weber M."/>
        </authorList>
    </citation>
    <scope>NUCLEOTIDE SEQUENCE [LARGE SCALE GENOMIC DNA]</scope>
    <source>
        <strain evidence="6">G_D</strain>
    </source>
</reference>
<dbReference type="STRING" id="1818881.A3196_00575"/>
<dbReference type="PANTHER" id="PTHR38776:SF1">
    <property type="entry name" value="MLTA-INTERACTING PROTEIN-RELATED"/>
    <property type="match status" value="1"/>
</dbReference>
<dbReference type="Proteomes" id="UP000094849">
    <property type="component" value="Unassembled WGS sequence"/>
</dbReference>
<dbReference type="PANTHER" id="PTHR38776">
    <property type="entry name" value="MLTA-INTERACTING PROTEIN-RELATED"/>
    <property type="match status" value="1"/>
</dbReference>
<evidence type="ECO:0000256" key="4">
    <source>
        <dbReference type="ARBA" id="ARBA00023136"/>
    </source>
</evidence>
<evidence type="ECO:0000256" key="3">
    <source>
        <dbReference type="ARBA" id="ARBA00022729"/>
    </source>
</evidence>
<evidence type="ECO:0000256" key="5">
    <source>
        <dbReference type="ARBA" id="ARBA00023237"/>
    </source>
</evidence>